<reference evidence="3" key="1">
    <citation type="submission" date="2025-08" db="UniProtKB">
        <authorList>
            <consortium name="RefSeq"/>
        </authorList>
    </citation>
    <scope>IDENTIFICATION</scope>
    <source>
        <strain evidence="3">Airmid</strain>
    </source>
</reference>
<evidence type="ECO:0000313" key="2">
    <source>
        <dbReference type="Proteomes" id="UP000515146"/>
    </source>
</evidence>
<evidence type="ECO:0000256" key="1">
    <source>
        <dbReference type="SAM" id="MobiDB-lite"/>
    </source>
</evidence>
<dbReference type="Pfam" id="PF11581">
    <property type="entry name" value="Argos"/>
    <property type="match status" value="2"/>
</dbReference>
<dbReference type="OrthoDB" id="8177523at2759"/>
<feature type="region of interest" description="Disordered" evidence="1">
    <location>
        <begin position="176"/>
        <end position="195"/>
    </location>
</feature>
<dbReference type="CTD" id="39833"/>
<organism evidence="2 3">
    <name type="scientific">Dermatophagoides pteronyssinus</name>
    <name type="common">European house dust mite</name>
    <dbReference type="NCBI Taxonomy" id="6956"/>
    <lineage>
        <taxon>Eukaryota</taxon>
        <taxon>Metazoa</taxon>
        <taxon>Ecdysozoa</taxon>
        <taxon>Arthropoda</taxon>
        <taxon>Chelicerata</taxon>
        <taxon>Arachnida</taxon>
        <taxon>Acari</taxon>
        <taxon>Acariformes</taxon>
        <taxon>Sarcoptiformes</taxon>
        <taxon>Astigmata</taxon>
        <taxon>Psoroptidia</taxon>
        <taxon>Analgoidea</taxon>
        <taxon>Pyroglyphidae</taxon>
        <taxon>Dermatophagoidinae</taxon>
        <taxon>Dermatophagoides</taxon>
    </lineage>
</organism>
<name>A0A6P6Y874_DERPT</name>
<dbReference type="KEGG" id="dpte:113795505"/>
<dbReference type="Gene3D" id="2.20.20.150">
    <property type="match status" value="1"/>
</dbReference>
<dbReference type="Gene3D" id="2.20.20.160">
    <property type="match status" value="2"/>
</dbReference>
<dbReference type="AlphaFoldDB" id="A0A6P6Y874"/>
<dbReference type="RefSeq" id="XP_027201490.1">
    <property type="nucleotide sequence ID" value="XM_027345689.1"/>
</dbReference>
<dbReference type="OMA" id="WTITTTI"/>
<feature type="compositionally biased region" description="Basic and acidic residues" evidence="1">
    <location>
        <begin position="184"/>
        <end position="195"/>
    </location>
</feature>
<dbReference type="FunCoup" id="A0A6P6Y874">
    <property type="interactions" value="57"/>
</dbReference>
<proteinExistence type="predicted"/>
<feature type="region of interest" description="Disordered" evidence="1">
    <location>
        <begin position="20"/>
        <end position="71"/>
    </location>
</feature>
<accession>A0A6P6Y874</accession>
<dbReference type="InterPro" id="IPR021633">
    <property type="entry name" value="Argos"/>
</dbReference>
<dbReference type="InParanoid" id="A0A6P6Y874"/>
<evidence type="ECO:0000313" key="3">
    <source>
        <dbReference type="RefSeq" id="XP_027201490.1"/>
    </source>
</evidence>
<protein>
    <submittedName>
        <fullName evidence="3">Protein giant-lens-like</fullName>
    </submittedName>
</protein>
<feature type="compositionally biased region" description="Basic residues" evidence="1">
    <location>
        <begin position="41"/>
        <end position="55"/>
    </location>
</feature>
<gene>
    <name evidence="3" type="primary">LOC113795505</name>
</gene>
<keyword evidence="2" id="KW-1185">Reference proteome</keyword>
<sequence length="333" mass="39027">MIRQKMNSIRQRRRHRHTYYDHHHHHHSMVDNINNNNKESNRKKSSKNGQHRRMARLIDQQSTTTTTTNNNNESVQAKIIYELDWMKSDNDLPECELNQVCNKIDTYSTPWIQKSCRCHREQSPCSLSLNPNDGYTIIEKNKQYKLCEPIVTKKLPTCRYFRDITWTITTTISTRSSSSSSSVKEPEHQQESTYHHNENITKQEIKCLCPTNSEAYILKHHVYKMANGELGYRYYFACSPETKLRCKRKEPCRLFTIRKGIKSSVESVTMNTLCQCSNGFECPNNHRQTISSSIMIGTNYPIDNIRTYSGYCYPINDSIIQNDWNDDNNNDSS</sequence>
<dbReference type="Proteomes" id="UP000515146">
    <property type="component" value="Unplaced"/>
</dbReference>